<sequence length="153" mass="17766">MNLVRETFTIKLSLGFISDLLYGIIEFLKRINMSGINRDLIGQLKIVSSEVLFNKVTERWRFSRYLVISCQNFTPRVPNSKLVLKTPTFFNGYIGRKILRKKKTNLYRNNYGSTSLKKVICVRLISSFVTNLEGCSTFFDDCFGANYIKMFQT</sequence>
<reference evidence="1 2" key="1">
    <citation type="journal article" date="2018" name="Sci. Rep.">
        <title>Genomic signatures of local adaptation to the degree of environmental predictability in rotifers.</title>
        <authorList>
            <person name="Franch-Gras L."/>
            <person name="Hahn C."/>
            <person name="Garcia-Roger E.M."/>
            <person name="Carmona M.J."/>
            <person name="Serra M."/>
            <person name="Gomez A."/>
        </authorList>
    </citation>
    <scope>NUCLEOTIDE SEQUENCE [LARGE SCALE GENOMIC DNA]</scope>
    <source>
        <strain evidence="1">HYR1</strain>
    </source>
</reference>
<dbReference type="EMBL" id="REGN01008323">
    <property type="protein sequence ID" value="RNA03855.1"/>
    <property type="molecule type" value="Genomic_DNA"/>
</dbReference>
<evidence type="ECO:0000313" key="2">
    <source>
        <dbReference type="Proteomes" id="UP000276133"/>
    </source>
</evidence>
<comment type="caution">
    <text evidence="1">The sequence shown here is derived from an EMBL/GenBank/DDBJ whole genome shotgun (WGS) entry which is preliminary data.</text>
</comment>
<gene>
    <name evidence="1" type="ORF">BpHYR1_036561</name>
</gene>
<organism evidence="1 2">
    <name type="scientific">Brachionus plicatilis</name>
    <name type="common">Marine rotifer</name>
    <name type="synonym">Brachionus muelleri</name>
    <dbReference type="NCBI Taxonomy" id="10195"/>
    <lineage>
        <taxon>Eukaryota</taxon>
        <taxon>Metazoa</taxon>
        <taxon>Spiralia</taxon>
        <taxon>Gnathifera</taxon>
        <taxon>Rotifera</taxon>
        <taxon>Eurotatoria</taxon>
        <taxon>Monogononta</taxon>
        <taxon>Pseudotrocha</taxon>
        <taxon>Ploima</taxon>
        <taxon>Brachionidae</taxon>
        <taxon>Brachionus</taxon>
    </lineage>
</organism>
<protein>
    <submittedName>
        <fullName evidence="1">Uncharacterized protein</fullName>
    </submittedName>
</protein>
<dbReference type="AlphaFoldDB" id="A0A3M7PYK3"/>
<keyword evidence="2" id="KW-1185">Reference proteome</keyword>
<proteinExistence type="predicted"/>
<accession>A0A3M7PYK3</accession>
<name>A0A3M7PYK3_BRAPC</name>
<dbReference type="Proteomes" id="UP000276133">
    <property type="component" value="Unassembled WGS sequence"/>
</dbReference>
<evidence type="ECO:0000313" key="1">
    <source>
        <dbReference type="EMBL" id="RNA03855.1"/>
    </source>
</evidence>